<dbReference type="Proteomes" id="UP000648663">
    <property type="component" value="Unassembled WGS sequence"/>
</dbReference>
<keyword evidence="11" id="KW-1185">Reference proteome</keyword>
<evidence type="ECO:0000313" key="9">
    <source>
        <dbReference type="EMBL" id="NIH67213.1"/>
    </source>
</evidence>
<dbReference type="PANTHER" id="PTHR42188:SF1">
    <property type="entry name" value="23S RRNA-SPECIFIC ENDONUCLEASE VAPC20"/>
    <property type="match status" value="1"/>
</dbReference>
<evidence type="ECO:0000256" key="2">
    <source>
        <dbReference type="ARBA" id="ARBA00022722"/>
    </source>
</evidence>
<dbReference type="Pfam" id="PF01850">
    <property type="entry name" value="PIN"/>
    <property type="match status" value="1"/>
</dbReference>
<proteinExistence type="inferred from homology"/>
<dbReference type="PANTHER" id="PTHR42188">
    <property type="entry name" value="23S RRNA-SPECIFIC ENDONUCLEASE VAPC20"/>
    <property type="match status" value="1"/>
</dbReference>
<protein>
    <recommendedName>
        <fullName evidence="6">Ribonuclease VapC</fullName>
        <shortName evidence="6">RNase VapC</shortName>
        <ecNumber evidence="6">3.1.-.-</ecNumber>
    </recommendedName>
    <alternativeName>
        <fullName evidence="6">Toxin VapC</fullName>
    </alternativeName>
</protein>
<dbReference type="EC" id="3.1.-.-" evidence="6"/>
<reference evidence="9 10" key="3">
    <citation type="submission" date="2020-02" db="EMBL/GenBank/DDBJ databases">
        <title>Sequencing the genomes of 1000 actinobacteria strains.</title>
        <authorList>
            <person name="Klenk H.-P."/>
        </authorList>
    </citation>
    <scope>NUCLEOTIDE SEQUENCE [LARGE SCALE GENOMIC DNA]</scope>
    <source>
        <strain evidence="9 10">DSM 45201</strain>
    </source>
</reference>
<dbReference type="GO" id="GO:0016787">
    <property type="term" value="F:hydrolase activity"/>
    <property type="evidence" value="ECO:0007669"/>
    <property type="project" value="UniProtKB-KW"/>
</dbReference>
<comment type="caution">
    <text evidence="9">The sequence shown here is derived from an EMBL/GenBank/DDBJ whole genome shotgun (WGS) entry which is preliminary data.</text>
</comment>
<keyword evidence="5 6" id="KW-0460">Magnesium</keyword>
<dbReference type="Gene3D" id="3.40.50.1010">
    <property type="entry name" value="5'-nuclease"/>
    <property type="match status" value="1"/>
</dbReference>
<feature type="binding site" evidence="6">
    <location>
        <position position="5"/>
    </location>
    <ligand>
        <name>Mg(2+)</name>
        <dbReference type="ChEBI" id="CHEBI:18420"/>
    </ligand>
</feature>
<keyword evidence="4 6" id="KW-0378">Hydrolase</keyword>
<keyword evidence="3 6" id="KW-0479">Metal-binding</keyword>
<dbReference type="InterPro" id="IPR029060">
    <property type="entry name" value="PIN-like_dom_sf"/>
</dbReference>
<dbReference type="InterPro" id="IPR022907">
    <property type="entry name" value="VapC_family"/>
</dbReference>
<dbReference type="GO" id="GO:0016075">
    <property type="term" value="P:rRNA catabolic process"/>
    <property type="evidence" value="ECO:0007669"/>
    <property type="project" value="TreeGrafter"/>
</dbReference>
<dbReference type="InterPro" id="IPR002716">
    <property type="entry name" value="PIN_dom"/>
</dbReference>
<keyword evidence="2 6" id="KW-0540">Nuclease</keyword>
<dbReference type="Proteomes" id="UP000552836">
    <property type="component" value="Unassembled WGS sequence"/>
</dbReference>
<dbReference type="InterPro" id="IPR039018">
    <property type="entry name" value="VapC20-like"/>
</dbReference>
<keyword evidence="1 6" id="KW-1277">Toxin-antitoxin system</keyword>
<comment type="similarity">
    <text evidence="6">Belongs to the PINc/VapC protein family.</text>
</comment>
<dbReference type="EMBL" id="BMMI01000001">
    <property type="protein sequence ID" value="GGL52915.1"/>
    <property type="molecule type" value="Genomic_DNA"/>
</dbReference>
<evidence type="ECO:0000313" key="8">
    <source>
        <dbReference type="EMBL" id="GGL52915.1"/>
    </source>
</evidence>
<evidence type="ECO:0000256" key="3">
    <source>
        <dbReference type="ARBA" id="ARBA00022723"/>
    </source>
</evidence>
<reference evidence="8" key="1">
    <citation type="journal article" date="2014" name="Int. J. Syst. Evol. Microbiol.">
        <title>Complete genome of a new Firmicutes species belonging to the dominant human colonic microbiota ('Ruminococcus bicirculans') reveals two chromosomes and a selective capacity to utilize plant glucans.</title>
        <authorList>
            <consortium name="NISC Comparative Sequencing Program"/>
            <person name="Wegmann U."/>
            <person name="Louis P."/>
            <person name="Goesmann A."/>
            <person name="Henrissat B."/>
            <person name="Duncan S.H."/>
            <person name="Flint H.J."/>
        </authorList>
    </citation>
    <scope>NUCLEOTIDE SEQUENCE</scope>
    <source>
        <strain evidence="8">CGMCC 4.5581</strain>
    </source>
</reference>
<evidence type="ECO:0000256" key="6">
    <source>
        <dbReference type="HAMAP-Rule" id="MF_00265"/>
    </source>
</evidence>
<organism evidence="9 10">
    <name type="scientific">Modestobacter marinus</name>
    <dbReference type="NCBI Taxonomy" id="477641"/>
    <lineage>
        <taxon>Bacteria</taxon>
        <taxon>Bacillati</taxon>
        <taxon>Actinomycetota</taxon>
        <taxon>Actinomycetes</taxon>
        <taxon>Geodermatophilales</taxon>
        <taxon>Geodermatophilaceae</taxon>
        <taxon>Modestobacter</taxon>
    </lineage>
</organism>
<dbReference type="GO" id="GO:0090729">
    <property type="term" value="F:toxin activity"/>
    <property type="evidence" value="ECO:0007669"/>
    <property type="project" value="UniProtKB-KW"/>
</dbReference>
<evidence type="ECO:0000256" key="4">
    <source>
        <dbReference type="ARBA" id="ARBA00022801"/>
    </source>
</evidence>
<dbReference type="HAMAP" id="MF_00265">
    <property type="entry name" value="VapC_Nob1"/>
    <property type="match status" value="1"/>
</dbReference>
<feature type="domain" description="PIN" evidence="7">
    <location>
        <begin position="2"/>
        <end position="123"/>
    </location>
</feature>
<comment type="function">
    <text evidence="6">Toxic component of a toxin-antitoxin (TA) system. An RNase.</text>
</comment>
<evidence type="ECO:0000259" key="7">
    <source>
        <dbReference type="Pfam" id="PF01850"/>
    </source>
</evidence>
<sequence>MILVDTNVLVAAGNTAETDHRQARELLETAEGDLLVAPMVVAEVCHLVGTRDRGGAAAEAAFLRTIAAGHLQLTAMTAADVGRMAELVAQYADLGLGGTDASLVAIADRLGVERIATFDRRHFTVVRSATGAAFTLLRSEGGA</sequence>
<dbReference type="GO" id="GO:0000287">
    <property type="term" value="F:magnesium ion binding"/>
    <property type="evidence" value="ECO:0007669"/>
    <property type="project" value="UniProtKB-UniRule"/>
</dbReference>
<reference evidence="11" key="2">
    <citation type="journal article" date="2019" name="Int. J. Syst. Evol. Microbiol.">
        <title>The Global Catalogue of Microorganisms (GCM) 10K type strain sequencing project: providing services to taxonomists for standard genome sequencing and annotation.</title>
        <authorList>
            <consortium name="The Broad Institute Genomics Platform"/>
            <consortium name="The Broad Institute Genome Sequencing Center for Infectious Disease"/>
            <person name="Wu L."/>
            <person name="Ma J."/>
        </authorList>
    </citation>
    <scope>NUCLEOTIDE SEQUENCE [LARGE SCALE GENOMIC DNA]</scope>
    <source>
        <strain evidence="11">CGMCC 4.5581</strain>
    </source>
</reference>
<reference evidence="8" key="4">
    <citation type="submission" date="2024-05" db="EMBL/GenBank/DDBJ databases">
        <authorList>
            <person name="Sun Q."/>
            <person name="Zhou Y."/>
        </authorList>
    </citation>
    <scope>NUCLEOTIDE SEQUENCE</scope>
    <source>
        <strain evidence="8">CGMCC 4.5581</strain>
    </source>
</reference>
<dbReference type="GO" id="GO:0004521">
    <property type="term" value="F:RNA endonuclease activity"/>
    <property type="evidence" value="ECO:0007669"/>
    <property type="project" value="InterPro"/>
</dbReference>
<dbReference type="AlphaFoldDB" id="A0A846LGB5"/>
<evidence type="ECO:0000256" key="1">
    <source>
        <dbReference type="ARBA" id="ARBA00022649"/>
    </source>
</evidence>
<dbReference type="RefSeq" id="WP_166754674.1">
    <property type="nucleotide sequence ID" value="NZ_BAABJU010000001.1"/>
</dbReference>
<name>A0A846LGB5_9ACTN</name>
<accession>A0A846LGB5</accession>
<evidence type="ECO:0000256" key="5">
    <source>
        <dbReference type="ARBA" id="ARBA00022842"/>
    </source>
</evidence>
<dbReference type="SUPFAM" id="SSF88723">
    <property type="entry name" value="PIN domain-like"/>
    <property type="match status" value="1"/>
</dbReference>
<gene>
    <name evidence="6" type="primary">vapC</name>
    <name evidence="9" type="ORF">FB380_001659</name>
    <name evidence="8" type="ORF">GCM10011589_06330</name>
</gene>
<feature type="binding site" evidence="6">
    <location>
        <position position="100"/>
    </location>
    <ligand>
        <name>Mg(2+)</name>
        <dbReference type="ChEBI" id="CHEBI:18420"/>
    </ligand>
</feature>
<dbReference type="EMBL" id="JAAMPA010000001">
    <property type="protein sequence ID" value="NIH67213.1"/>
    <property type="molecule type" value="Genomic_DNA"/>
</dbReference>
<comment type="cofactor">
    <cofactor evidence="6">
        <name>Mg(2+)</name>
        <dbReference type="ChEBI" id="CHEBI:18420"/>
    </cofactor>
</comment>
<keyword evidence="6" id="KW-0800">Toxin</keyword>
<evidence type="ECO:0000313" key="11">
    <source>
        <dbReference type="Proteomes" id="UP000648663"/>
    </source>
</evidence>
<evidence type="ECO:0000313" key="10">
    <source>
        <dbReference type="Proteomes" id="UP000552836"/>
    </source>
</evidence>